<proteinExistence type="predicted"/>
<feature type="transmembrane region" description="Helical" evidence="2">
    <location>
        <begin position="139"/>
        <end position="162"/>
    </location>
</feature>
<keyword evidence="2" id="KW-1133">Transmembrane helix</keyword>
<organism evidence="4 5">
    <name type="scientific">Agaribacillus aureus</name>
    <dbReference type="NCBI Taxonomy" id="3051825"/>
    <lineage>
        <taxon>Bacteria</taxon>
        <taxon>Pseudomonadati</taxon>
        <taxon>Bacteroidota</taxon>
        <taxon>Cytophagia</taxon>
        <taxon>Cytophagales</taxon>
        <taxon>Splendidivirgaceae</taxon>
        <taxon>Agaribacillus</taxon>
    </lineage>
</organism>
<keyword evidence="2" id="KW-0812">Transmembrane</keyword>
<dbReference type="SUPFAM" id="SSF55781">
    <property type="entry name" value="GAF domain-like"/>
    <property type="match status" value="1"/>
</dbReference>
<dbReference type="EMBL" id="JAUJEB010000009">
    <property type="protein sequence ID" value="MDN5216555.1"/>
    <property type="molecule type" value="Genomic_DNA"/>
</dbReference>
<dbReference type="Gene3D" id="3.30.450.40">
    <property type="match status" value="1"/>
</dbReference>
<gene>
    <name evidence="4" type="ORF">QQ020_31085</name>
</gene>
<keyword evidence="5" id="KW-1185">Reference proteome</keyword>
<feature type="transmembrane region" description="Helical" evidence="2">
    <location>
        <begin position="12"/>
        <end position="28"/>
    </location>
</feature>
<feature type="transmembrane region" description="Helical" evidence="2">
    <location>
        <begin position="174"/>
        <end position="191"/>
    </location>
</feature>
<dbReference type="Gene3D" id="3.60.40.10">
    <property type="entry name" value="PPM-type phosphatase domain"/>
    <property type="match status" value="1"/>
</dbReference>
<reference evidence="4" key="1">
    <citation type="submission" date="2023-06" db="EMBL/GenBank/DDBJ databases">
        <title>Genomic of Agaribacillus aureum.</title>
        <authorList>
            <person name="Wang G."/>
        </authorList>
    </citation>
    <scope>NUCLEOTIDE SEQUENCE</scope>
    <source>
        <strain evidence="4">BMA12</strain>
    </source>
</reference>
<dbReference type="Pfam" id="PF07228">
    <property type="entry name" value="SpoIIE"/>
    <property type="match status" value="1"/>
</dbReference>
<evidence type="ECO:0000313" key="5">
    <source>
        <dbReference type="Proteomes" id="UP001172083"/>
    </source>
</evidence>
<evidence type="ECO:0000256" key="2">
    <source>
        <dbReference type="SAM" id="Phobius"/>
    </source>
</evidence>
<dbReference type="InterPro" id="IPR036457">
    <property type="entry name" value="PPM-type-like_dom_sf"/>
</dbReference>
<protein>
    <submittedName>
        <fullName evidence="4">SpoIIE family protein phosphatase</fullName>
    </submittedName>
</protein>
<keyword evidence="1" id="KW-0378">Hydrolase</keyword>
<dbReference type="InterPro" id="IPR001932">
    <property type="entry name" value="PPM-type_phosphatase-like_dom"/>
</dbReference>
<dbReference type="SMART" id="SM00331">
    <property type="entry name" value="PP2C_SIG"/>
    <property type="match status" value="1"/>
</dbReference>
<sequence>MNVGFHREASAFLLGLFFVALFLFYKIRIEKAESINFIDLLWRVFVTGLLATIVSFTIRFFYFILGSSNLAENTYLINFFYHINLGLISAFIISTLIVWKRLILYQKTKKLIILWQIFEYALLFSILLNFFGIEILGELAYNIIFFLLILLGIILSVNLKWVAYLNFKQKWKSILLIILVILYLIYFFINLRTYSADYGPVIITDLLDNLFVRALFGFILTYCIFSLLVILFNLPTSSVFEQKFEDVINFQRLSQSIQTGKNEEQVLEILLDSSASAVLAGAGWIEIFKHNKENKYLKTDNLSIKAIRRITEAIRKSKIKNLLETEIYSIGNVSKMTSSIKDSKFKSALLVPLIVQKKQIGIMALLKDVNEGFNKEIIDIIRTFANQACISIENFRLLGEAIENERYKEELKIARKVQQSLLPSDLISNTCFEISGFSVSADEVGGDYYDTYQLSDHKFVLVIGDVSGKGTSAAFNMSQMKGVFYSLVQLDLSSKEFLIHANNALSRCLEKTSFITLSIYIVNTRERTIEFSRAGHCPTLYYSGENGTSSFMENKGLGLGILRNDNYKNYVEVNQINYSTGDIMMLYTDGITEARNELNEEFGYQKLKEFLDEHATQDPKLIQENLLETLYKFVGGKSRYDDYSALIIRFK</sequence>
<evidence type="ECO:0000256" key="1">
    <source>
        <dbReference type="ARBA" id="ARBA00022801"/>
    </source>
</evidence>
<feature type="transmembrane region" description="Helical" evidence="2">
    <location>
        <begin position="111"/>
        <end position="133"/>
    </location>
</feature>
<keyword evidence="2" id="KW-0472">Membrane</keyword>
<dbReference type="SUPFAM" id="SSF81606">
    <property type="entry name" value="PP2C-like"/>
    <property type="match status" value="1"/>
</dbReference>
<dbReference type="PANTHER" id="PTHR43156:SF2">
    <property type="entry name" value="STAGE II SPORULATION PROTEIN E"/>
    <property type="match status" value="1"/>
</dbReference>
<dbReference type="RefSeq" id="WP_346761890.1">
    <property type="nucleotide sequence ID" value="NZ_JAUJEB010000009.1"/>
</dbReference>
<feature type="domain" description="PPM-type phosphatase" evidence="3">
    <location>
        <begin position="429"/>
        <end position="650"/>
    </location>
</feature>
<evidence type="ECO:0000259" key="3">
    <source>
        <dbReference type="SMART" id="SM00331"/>
    </source>
</evidence>
<feature type="transmembrane region" description="Helical" evidence="2">
    <location>
        <begin position="79"/>
        <end position="99"/>
    </location>
</feature>
<dbReference type="InterPro" id="IPR052016">
    <property type="entry name" value="Bact_Sigma-Reg"/>
</dbReference>
<dbReference type="Proteomes" id="UP001172083">
    <property type="component" value="Unassembled WGS sequence"/>
</dbReference>
<accession>A0ABT8LFK1</accession>
<feature type="transmembrane region" description="Helical" evidence="2">
    <location>
        <begin position="40"/>
        <end position="64"/>
    </location>
</feature>
<dbReference type="PANTHER" id="PTHR43156">
    <property type="entry name" value="STAGE II SPORULATION PROTEIN E-RELATED"/>
    <property type="match status" value="1"/>
</dbReference>
<name>A0ABT8LFK1_9BACT</name>
<feature type="transmembrane region" description="Helical" evidence="2">
    <location>
        <begin position="211"/>
        <end position="234"/>
    </location>
</feature>
<dbReference type="InterPro" id="IPR029016">
    <property type="entry name" value="GAF-like_dom_sf"/>
</dbReference>
<evidence type="ECO:0000313" key="4">
    <source>
        <dbReference type="EMBL" id="MDN5216555.1"/>
    </source>
</evidence>
<comment type="caution">
    <text evidence="4">The sequence shown here is derived from an EMBL/GenBank/DDBJ whole genome shotgun (WGS) entry which is preliminary data.</text>
</comment>